<dbReference type="SUPFAM" id="SSF52540">
    <property type="entry name" value="P-loop containing nucleoside triphosphate hydrolases"/>
    <property type="match status" value="1"/>
</dbReference>
<organism evidence="2 3">
    <name type="scientific">Geodermatophilus telluris</name>
    <dbReference type="NCBI Taxonomy" id="1190417"/>
    <lineage>
        <taxon>Bacteria</taxon>
        <taxon>Bacillati</taxon>
        <taxon>Actinomycetota</taxon>
        <taxon>Actinomycetes</taxon>
        <taxon>Geodermatophilales</taxon>
        <taxon>Geodermatophilaceae</taxon>
        <taxon>Geodermatophilus</taxon>
    </lineage>
</organism>
<dbReference type="Proteomes" id="UP000199416">
    <property type="component" value="Unassembled WGS sequence"/>
</dbReference>
<dbReference type="PROSITE" id="PS50043">
    <property type="entry name" value="HTH_LUXR_2"/>
    <property type="match status" value="1"/>
</dbReference>
<dbReference type="Pfam" id="PF25872">
    <property type="entry name" value="HTH_77"/>
    <property type="match status" value="1"/>
</dbReference>
<dbReference type="SUPFAM" id="SSF48452">
    <property type="entry name" value="TPR-like"/>
    <property type="match status" value="1"/>
</dbReference>
<dbReference type="Gene3D" id="3.40.50.300">
    <property type="entry name" value="P-loop containing nucleotide triphosphate hydrolases"/>
    <property type="match status" value="1"/>
</dbReference>
<dbReference type="InterPro" id="IPR049945">
    <property type="entry name" value="AAA_22"/>
</dbReference>
<dbReference type="InterPro" id="IPR016032">
    <property type="entry name" value="Sig_transdc_resp-reg_C-effctor"/>
</dbReference>
<dbReference type="CDD" id="cd06170">
    <property type="entry name" value="LuxR_C_like"/>
    <property type="match status" value="1"/>
</dbReference>
<dbReference type="InterPro" id="IPR000792">
    <property type="entry name" value="Tscrpt_reg_LuxR_C"/>
</dbReference>
<proteinExistence type="predicted"/>
<dbReference type="InterPro" id="IPR058852">
    <property type="entry name" value="HTH_77"/>
</dbReference>
<dbReference type="InterPro" id="IPR027417">
    <property type="entry name" value="P-loop_NTPase"/>
</dbReference>
<dbReference type="GO" id="GO:0006355">
    <property type="term" value="P:regulation of DNA-templated transcription"/>
    <property type="evidence" value="ECO:0007669"/>
    <property type="project" value="InterPro"/>
</dbReference>
<dbReference type="OrthoDB" id="9812579at2"/>
<evidence type="ECO:0000313" key="3">
    <source>
        <dbReference type="Proteomes" id="UP000199416"/>
    </source>
</evidence>
<protein>
    <submittedName>
        <fullName evidence="2">Predicted ATPase</fullName>
    </submittedName>
</protein>
<dbReference type="PANTHER" id="PTHR47691:SF3">
    <property type="entry name" value="HTH-TYPE TRANSCRIPTIONAL REGULATOR RV0890C-RELATED"/>
    <property type="match status" value="1"/>
</dbReference>
<dbReference type="Pfam" id="PF00196">
    <property type="entry name" value="GerE"/>
    <property type="match status" value="1"/>
</dbReference>
<keyword evidence="3" id="KW-1185">Reference proteome</keyword>
<dbReference type="PANTHER" id="PTHR47691">
    <property type="entry name" value="REGULATOR-RELATED"/>
    <property type="match status" value="1"/>
</dbReference>
<name>A0A1G6LST4_9ACTN</name>
<dbReference type="GO" id="GO:0003677">
    <property type="term" value="F:DNA binding"/>
    <property type="evidence" value="ECO:0007669"/>
    <property type="project" value="InterPro"/>
</dbReference>
<dbReference type="InterPro" id="IPR011990">
    <property type="entry name" value="TPR-like_helical_dom_sf"/>
</dbReference>
<accession>A0A1G6LST4</accession>
<dbReference type="EMBL" id="FMZF01000002">
    <property type="protein sequence ID" value="SDC46310.1"/>
    <property type="molecule type" value="Genomic_DNA"/>
</dbReference>
<reference evidence="3" key="1">
    <citation type="submission" date="2016-10" db="EMBL/GenBank/DDBJ databases">
        <authorList>
            <person name="Varghese N."/>
            <person name="Submissions S."/>
        </authorList>
    </citation>
    <scope>NUCLEOTIDE SEQUENCE [LARGE SCALE GENOMIC DNA]</scope>
    <source>
        <strain evidence="3">DSM 45421</strain>
    </source>
</reference>
<sequence length="762" mass="79229">MARPGTPDGLLRLPAERSSFVGRRAELAEVRRLLSAARLGTLVGPGGVGKTRLALRAAADLRRSFPGGVALADLAPVSDPSSVVERVAAALDVRDVSASWLPARVAEVVGDRQVLLVVDNCEQVRDATAVLVDTLLAACPRLSVLATSRVPLDVDGEALLAVPPLPVPPPGAPSTPDDAVHLLVQRATAAVPGLALTPSDAQVLADVCRRLDGLPLAVELAAVRLRTLSPAELAARLDDRFALLARSGTAAAERHRTLRATVQWSADLLAPAERVLWRRASVFAAGFDLAAAEVVCADEALPASAVLAALDRLAEASLLVGSRAGGGRRFRMLETVRAYGRELLAASGEEAAVRRRHRDWCAGVVSAAAAELAGPAQVAALDAVDAVHAEVGEALQGALGAPGEEEVGLALAADLWLYWAARGHLGEGRRHLAALLAACPRPTAVRARGLLAAGYVELTATDPDAAVPLLEQARELGAVTGPARVPALATQFLGQAALFRGDLGAADRLLREAAAVLGTADPRHEAFCRADVGVTALLAGDLSAAAEAFERALALGADPWTRSHALWGLGLVRLAAGTPHEAAGLEHAALQLMRDVDDRSGTALCVEALAWVAAAEQDWERVARLAGAADGVWRSIPAALPAPLGGRREECARAARRALGERRWAALHGEGADLSRAAAVALALGDRAPVPPPRTEADPLTPRQREVAALVAQGMTDREIASHLVISPRTAESHVEQILARLGFHSRAEIAAWTAARGSAGH</sequence>
<dbReference type="RefSeq" id="WP_091364834.1">
    <property type="nucleotide sequence ID" value="NZ_FMZF01000002.1"/>
</dbReference>
<gene>
    <name evidence="2" type="ORF">SAMN05660690_1535</name>
</gene>
<dbReference type="STRING" id="1190417.SAMN05660690_1535"/>
<feature type="domain" description="HTH luxR-type" evidence="1">
    <location>
        <begin position="693"/>
        <end position="758"/>
    </location>
</feature>
<evidence type="ECO:0000259" key="1">
    <source>
        <dbReference type="PROSITE" id="PS50043"/>
    </source>
</evidence>
<dbReference type="Gene3D" id="1.25.40.10">
    <property type="entry name" value="Tetratricopeptide repeat domain"/>
    <property type="match status" value="1"/>
</dbReference>
<dbReference type="AlphaFoldDB" id="A0A1G6LST4"/>
<dbReference type="InterPro" id="IPR036388">
    <property type="entry name" value="WH-like_DNA-bd_sf"/>
</dbReference>
<evidence type="ECO:0000313" key="2">
    <source>
        <dbReference type="EMBL" id="SDC46310.1"/>
    </source>
</evidence>
<dbReference type="SMART" id="SM00421">
    <property type="entry name" value="HTH_LUXR"/>
    <property type="match status" value="1"/>
</dbReference>
<dbReference type="Gene3D" id="1.10.10.10">
    <property type="entry name" value="Winged helix-like DNA-binding domain superfamily/Winged helix DNA-binding domain"/>
    <property type="match status" value="1"/>
</dbReference>
<dbReference type="Pfam" id="PF13401">
    <property type="entry name" value="AAA_22"/>
    <property type="match status" value="1"/>
</dbReference>
<dbReference type="PRINTS" id="PR00038">
    <property type="entry name" value="HTHLUXR"/>
</dbReference>
<dbReference type="SUPFAM" id="SSF46894">
    <property type="entry name" value="C-terminal effector domain of the bipartite response regulators"/>
    <property type="match status" value="1"/>
</dbReference>
<dbReference type="GO" id="GO:0016887">
    <property type="term" value="F:ATP hydrolysis activity"/>
    <property type="evidence" value="ECO:0007669"/>
    <property type="project" value="InterPro"/>
</dbReference>